<reference evidence="5" key="2">
    <citation type="submission" date="2012-01" db="EMBL/GenBank/DDBJ databases">
        <title>Noncontiguous Finished sequence of chromosome of Saccharomonospora glauca K62.</title>
        <authorList>
            <consortium name="US DOE Joint Genome Institute"/>
            <person name="Lucas S."/>
            <person name="Han J."/>
            <person name="Lapidus A."/>
            <person name="Cheng J.-F."/>
            <person name="Goodwin L."/>
            <person name="Pitluck S."/>
            <person name="Peters L."/>
            <person name="Mikhailova N."/>
            <person name="Held B."/>
            <person name="Detter J.C."/>
            <person name="Han C."/>
            <person name="Tapia R."/>
            <person name="Land M."/>
            <person name="Hauser L."/>
            <person name="Kyrpides N."/>
            <person name="Ivanova N."/>
            <person name="Pagani I."/>
            <person name="Brambilla E.-M."/>
            <person name="Klenk H.-P."/>
            <person name="Woyke T."/>
        </authorList>
    </citation>
    <scope>NUCLEOTIDE SEQUENCE [LARGE SCALE GENOMIC DNA]</scope>
    <source>
        <strain evidence="5">K62</strain>
    </source>
</reference>
<dbReference type="Proteomes" id="UP000005087">
    <property type="component" value="Chromosome"/>
</dbReference>
<dbReference type="AlphaFoldDB" id="I1D239"/>
<feature type="domain" description="DUF4232" evidence="3">
    <location>
        <begin position="39"/>
        <end position="182"/>
    </location>
</feature>
<accession>I1D239</accession>
<gene>
    <name evidence="4" type="ORF">SacglDRAFT_02108</name>
</gene>
<dbReference type="HOGENOM" id="CLU_060528_1_0_11"/>
<keyword evidence="2" id="KW-0732">Signal</keyword>
<feature type="compositionally biased region" description="Low complexity" evidence="1">
    <location>
        <begin position="31"/>
        <end position="40"/>
    </location>
</feature>
<dbReference type="STRING" id="928724.SacglDRAFT_02108"/>
<feature type="chain" id="PRO_5003638494" description="DUF4232 domain-containing protein" evidence="2">
    <location>
        <begin position="22"/>
        <end position="183"/>
    </location>
</feature>
<dbReference type="eggNOG" id="ENOG5032UK2">
    <property type="taxonomic scope" value="Bacteria"/>
</dbReference>
<organism evidence="4 5">
    <name type="scientific">Saccharomonospora glauca K62</name>
    <dbReference type="NCBI Taxonomy" id="928724"/>
    <lineage>
        <taxon>Bacteria</taxon>
        <taxon>Bacillati</taxon>
        <taxon>Actinomycetota</taxon>
        <taxon>Actinomycetes</taxon>
        <taxon>Pseudonocardiales</taxon>
        <taxon>Pseudonocardiaceae</taxon>
        <taxon>Saccharomonospora</taxon>
    </lineage>
</organism>
<feature type="signal peptide" evidence="2">
    <location>
        <begin position="1"/>
        <end position="21"/>
    </location>
</feature>
<reference evidence="4 5" key="1">
    <citation type="submission" date="2011-09" db="EMBL/GenBank/DDBJ databases">
        <authorList>
            <consortium name="US DOE Joint Genome Institute (JGI-PGF)"/>
            <person name="Lucas S."/>
            <person name="Han J."/>
            <person name="Lapidus A."/>
            <person name="Cheng J.-F."/>
            <person name="Goodwin L."/>
            <person name="Pitluck S."/>
            <person name="Peters L."/>
            <person name="Land M.L."/>
            <person name="Hauser L."/>
            <person name="Brambilla E."/>
            <person name="Klenk H.-P."/>
            <person name="Woyke T.J."/>
        </authorList>
    </citation>
    <scope>NUCLEOTIDE SEQUENCE [LARGE SCALE GENOMIC DNA]</scope>
    <source>
        <strain evidence="4 5">K62</strain>
    </source>
</reference>
<evidence type="ECO:0000313" key="5">
    <source>
        <dbReference type="Proteomes" id="UP000005087"/>
    </source>
</evidence>
<evidence type="ECO:0000256" key="2">
    <source>
        <dbReference type="SAM" id="SignalP"/>
    </source>
</evidence>
<dbReference type="Pfam" id="PF14016">
    <property type="entry name" value="DUF4232"/>
    <property type="match status" value="1"/>
</dbReference>
<dbReference type="EMBL" id="CM001484">
    <property type="protein sequence ID" value="EIE99013.1"/>
    <property type="molecule type" value="Genomic_DNA"/>
</dbReference>
<evidence type="ECO:0000259" key="3">
    <source>
        <dbReference type="Pfam" id="PF14016"/>
    </source>
</evidence>
<keyword evidence="5" id="KW-1185">Reference proteome</keyword>
<evidence type="ECO:0000256" key="1">
    <source>
        <dbReference type="SAM" id="MobiDB-lite"/>
    </source>
</evidence>
<name>I1D239_9PSEU</name>
<sequence length="183" mass="19347">MKRRFLALPLAVALSACTAEPEPPAPPPTPSETSTAPTCPDSGVRVSVGVEEAAMGVRVLGLDLINCGDEPYHLDGYPSLRVLDAEGKPLDVRVRHGAEGIATIDRFEEPPEPLTLRPGDGAGAHVVWRNTTTSGTPAVGDTLVLAPVAGRPWQPVELDDRFPHGLHLDLGDTGTLGVSAWRR</sequence>
<proteinExistence type="predicted"/>
<dbReference type="PROSITE" id="PS51257">
    <property type="entry name" value="PROKAR_LIPOPROTEIN"/>
    <property type="match status" value="1"/>
</dbReference>
<dbReference type="InterPro" id="IPR025326">
    <property type="entry name" value="DUF4232"/>
</dbReference>
<feature type="compositionally biased region" description="Pro residues" evidence="1">
    <location>
        <begin position="21"/>
        <end position="30"/>
    </location>
</feature>
<dbReference type="OrthoDB" id="3827416at2"/>
<protein>
    <recommendedName>
        <fullName evidence="3">DUF4232 domain-containing protein</fullName>
    </recommendedName>
</protein>
<dbReference type="RefSeq" id="WP_005464262.1">
    <property type="nucleotide sequence ID" value="NZ_CM001484.1"/>
</dbReference>
<feature type="region of interest" description="Disordered" evidence="1">
    <location>
        <begin position="18"/>
        <end position="43"/>
    </location>
</feature>
<evidence type="ECO:0000313" key="4">
    <source>
        <dbReference type="EMBL" id="EIE99013.1"/>
    </source>
</evidence>